<gene>
    <name evidence="10" type="primary">nadD</name>
    <name evidence="12" type="ORF">SAMN05216454_102178</name>
</gene>
<dbReference type="GO" id="GO:0005524">
    <property type="term" value="F:ATP binding"/>
    <property type="evidence" value="ECO:0007669"/>
    <property type="project" value="UniProtKB-KW"/>
</dbReference>
<evidence type="ECO:0000256" key="4">
    <source>
        <dbReference type="ARBA" id="ARBA00022679"/>
    </source>
</evidence>
<evidence type="ECO:0000256" key="5">
    <source>
        <dbReference type="ARBA" id="ARBA00022695"/>
    </source>
</evidence>
<evidence type="ECO:0000256" key="3">
    <source>
        <dbReference type="ARBA" id="ARBA00022642"/>
    </source>
</evidence>
<evidence type="ECO:0000259" key="11">
    <source>
        <dbReference type="Pfam" id="PF01467"/>
    </source>
</evidence>
<evidence type="ECO:0000256" key="1">
    <source>
        <dbReference type="ARBA" id="ARBA00002324"/>
    </source>
</evidence>
<reference evidence="12 13" key="1">
    <citation type="submission" date="2016-10" db="EMBL/GenBank/DDBJ databases">
        <authorList>
            <person name="de Groot N.N."/>
        </authorList>
    </citation>
    <scope>NUCLEOTIDE SEQUENCE [LARGE SCALE GENOMIC DNA]</scope>
    <source>
        <strain evidence="12 13">Calf135</strain>
    </source>
</reference>
<keyword evidence="5 10" id="KW-0548">Nucleotidyltransferase</keyword>
<dbReference type="Proteomes" id="UP000199512">
    <property type="component" value="Unassembled WGS sequence"/>
</dbReference>
<comment type="similarity">
    <text evidence="10">Belongs to the NadD family.</text>
</comment>
<evidence type="ECO:0000256" key="2">
    <source>
        <dbReference type="ARBA" id="ARBA00005019"/>
    </source>
</evidence>
<proteinExistence type="inferred from homology"/>
<dbReference type="CDD" id="cd02165">
    <property type="entry name" value="NMNAT"/>
    <property type="match status" value="1"/>
</dbReference>
<dbReference type="GO" id="GO:0004515">
    <property type="term" value="F:nicotinate-nucleotide adenylyltransferase activity"/>
    <property type="evidence" value="ECO:0007669"/>
    <property type="project" value="UniProtKB-UniRule"/>
</dbReference>
<evidence type="ECO:0000256" key="8">
    <source>
        <dbReference type="ARBA" id="ARBA00023027"/>
    </source>
</evidence>
<keyword evidence="7 10" id="KW-0067">ATP-binding</keyword>
<dbReference type="PANTHER" id="PTHR39321">
    <property type="entry name" value="NICOTINATE-NUCLEOTIDE ADENYLYLTRANSFERASE-RELATED"/>
    <property type="match status" value="1"/>
</dbReference>
<dbReference type="NCBIfam" id="NF000840">
    <property type="entry name" value="PRK00071.1-3"/>
    <property type="match status" value="1"/>
</dbReference>
<dbReference type="HAMAP" id="MF_00244">
    <property type="entry name" value="NaMN_adenylyltr"/>
    <property type="match status" value="1"/>
</dbReference>
<protein>
    <recommendedName>
        <fullName evidence="10">Probable nicotinate-nucleotide adenylyltransferase</fullName>
        <ecNumber evidence="10">2.7.7.18</ecNumber>
    </recommendedName>
    <alternativeName>
        <fullName evidence="10">Deamido-NAD(+) diphosphorylase</fullName>
    </alternativeName>
    <alternativeName>
        <fullName evidence="10">Deamido-NAD(+) pyrophosphorylase</fullName>
    </alternativeName>
    <alternativeName>
        <fullName evidence="10">Nicotinate mononucleotide adenylyltransferase</fullName>
        <shortName evidence="10">NaMN adenylyltransferase</shortName>
    </alternativeName>
</protein>
<evidence type="ECO:0000256" key="9">
    <source>
        <dbReference type="ARBA" id="ARBA00048721"/>
    </source>
</evidence>
<dbReference type="GO" id="GO:0009435">
    <property type="term" value="P:NAD+ biosynthetic process"/>
    <property type="evidence" value="ECO:0007669"/>
    <property type="project" value="UniProtKB-UniRule"/>
</dbReference>
<keyword evidence="3 10" id="KW-0662">Pyridine nucleotide biosynthesis</keyword>
<organism evidence="12 13">
    <name type="scientific">Peptostreptococcus russellii</name>
    <dbReference type="NCBI Taxonomy" id="215200"/>
    <lineage>
        <taxon>Bacteria</taxon>
        <taxon>Bacillati</taxon>
        <taxon>Bacillota</taxon>
        <taxon>Clostridia</taxon>
        <taxon>Peptostreptococcales</taxon>
        <taxon>Peptostreptococcaceae</taxon>
        <taxon>Peptostreptococcus</taxon>
    </lineage>
</organism>
<sequence>MLLEERLALSHKKNEEKLKTFKESNEKMKLGIMGGTFNPIHNAHLATAEFIRDKYGLDKVVFIPTGDPPHKRNILDKKHRFNMVVMSTLKNDDFFVSDYEIASKGETNYTVDTLRYIGQTYPNEEIYFITGSDAVNQMESWKEFQENFKRAKFIAAIRPGIDLLETQENIERYRKDYSANIDMVYVPSLEISSTYIRSRVKSGKSIKYLVPGRVEEYIRKYNLYGGASR</sequence>
<dbReference type="STRING" id="215200.SAMN05216454_102178"/>
<dbReference type="EC" id="2.7.7.18" evidence="10"/>
<keyword evidence="8 10" id="KW-0520">NAD</keyword>
<name>A0A1H8FMN7_9FIRM</name>
<dbReference type="InterPro" id="IPR005248">
    <property type="entry name" value="NadD/NMNAT"/>
</dbReference>
<dbReference type="AlphaFoldDB" id="A0A1H8FMN7"/>
<comment type="pathway">
    <text evidence="2 10">Cofactor biosynthesis; NAD(+) biosynthesis; deamido-NAD(+) from nicotinate D-ribonucleotide: step 1/1.</text>
</comment>
<dbReference type="SUPFAM" id="SSF52374">
    <property type="entry name" value="Nucleotidylyl transferase"/>
    <property type="match status" value="1"/>
</dbReference>
<dbReference type="EMBL" id="FODF01000002">
    <property type="protein sequence ID" value="SEN32949.1"/>
    <property type="molecule type" value="Genomic_DNA"/>
</dbReference>
<evidence type="ECO:0000256" key="10">
    <source>
        <dbReference type="HAMAP-Rule" id="MF_00244"/>
    </source>
</evidence>
<dbReference type="NCBIfam" id="TIGR00482">
    <property type="entry name" value="nicotinate (nicotinamide) nucleotide adenylyltransferase"/>
    <property type="match status" value="1"/>
</dbReference>
<keyword evidence="4 10" id="KW-0808">Transferase</keyword>
<dbReference type="Pfam" id="PF01467">
    <property type="entry name" value="CTP_transf_like"/>
    <property type="match status" value="1"/>
</dbReference>
<comment type="function">
    <text evidence="1 10">Catalyzes the reversible adenylation of nicotinate mononucleotide (NaMN) to nicotinic acid adenine dinucleotide (NaAD).</text>
</comment>
<keyword evidence="6 10" id="KW-0547">Nucleotide-binding</keyword>
<feature type="domain" description="Cytidyltransferase-like" evidence="11">
    <location>
        <begin position="32"/>
        <end position="199"/>
    </location>
</feature>
<dbReference type="InterPro" id="IPR014729">
    <property type="entry name" value="Rossmann-like_a/b/a_fold"/>
</dbReference>
<evidence type="ECO:0000256" key="6">
    <source>
        <dbReference type="ARBA" id="ARBA00022741"/>
    </source>
</evidence>
<dbReference type="RefSeq" id="WP_091974193.1">
    <property type="nucleotide sequence ID" value="NZ_CAUWDX010000047.1"/>
</dbReference>
<dbReference type="NCBIfam" id="TIGR00125">
    <property type="entry name" value="cyt_tran_rel"/>
    <property type="match status" value="1"/>
</dbReference>
<dbReference type="PANTHER" id="PTHR39321:SF3">
    <property type="entry name" value="PHOSPHOPANTETHEINE ADENYLYLTRANSFERASE"/>
    <property type="match status" value="1"/>
</dbReference>
<keyword evidence="13" id="KW-1185">Reference proteome</keyword>
<dbReference type="Gene3D" id="3.40.50.620">
    <property type="entry name" value="HUPs"/>
    <property type="match status" value="1"/>
</dbReference>
<comment type="catalytic activity">
    <reaction evidence="9 10">
        <text>nicotinate beta-D-ribonucleotide + ATP + H(+) = deamido-NAD(+) + diphosphate</text>
        <dbReference type="Rhea" id="RHEA:22860"/>
        <dbReference type="ChEBI" id="CHEBI:15378"/>
        <dbReference type="ChEBI" id="CHEBI:30616"/>
        <dbReference type="ChEBI" id="CHEBI:33019"/>
        <dbReference type="ChEBI" id="CHEBI:57502"/>
        <dbReference type="ChEBI" id="CHEBI:58437"/>
        <dbReference type="EC" id="2.7.7.18"/>
    </reaction>
</comment>
<accession>A0A1H8FMN7</accession>
<dbReference type="InterPro" id="IPR004821">
    <property type="entry name" value="Cyt_trans-like"/>
</dbReference>
<evidence type="ECO:0000313" key="13">
    <source>
        <dbReference type="Proteomes" id="UP000199512"/>
    </source>
</evidence>
<evidence type="ECO:0000313" key="12">
    <source>
        <dbReference type="EMBL" id="SEN32949.1"/>
    </source>
</evidence>
<dbReference type="OrthoDB" id="5295945at2"/>
<dbReference type="UniPathway" id="UPA00253">
    <property type="reaction ID" value="UER00332"/>
</dbReference>
<evidence type="ECO:0000256" key="7">
    <source>
        <dbReference type="ARBA" id="ARBA00022840"/>
    </source>
</evidence>